<dbReference type="GO" id="GO:0005739">
    <property type="term" value="C:mitochondrion"/>
    <property type="evidence" value="ECO:0007669"/>
    <property type="project" value="InterPro"/>
</dbReference>
<accession>A0A316V8K7</accession>
<reference evidence="2 3" key="1">
    <citation type="journal article" date="2018" name="Mol. Biol. Evol.">
        <title>Broad Genomic Sampling Reveals a Smut Pathogenic Ancestry of the Fungal Clade Ustilaginomycotina.</title>
        <authorList>
            <person name="Kijpornyongpan T."/>
            <person name="Mondo S.J."/>
            <person name="Barry K."/>
            <person name="Sandor L."/>
            <person name="Lee J."/>
            <person name="Lipzen A."/>
            <person name="Pangilinan J."/>
            <person name="LaButti K."/>
            <person name="Hainaut M."/>
            <person name="Henrissat B."/>
            <person name="Grigoriev I.V."/>
            <person name="Spatafora J.W."/>
            <person name="Aime M.C."/>
        </authorList>
    </citation>
    <scope>NUCLEOTIDE SEQUENCE [LARGE SCALE GENOMIC DNA]</scope>
    <source>
        <strain evidence="2 3">MCA 3882</strain>
    </source>
</reference>
<dbReference type="PANTHER" id="PTHR34561:SF1">
    <property type="entry name" value="NADH DEHYDROGENASE [UBIQUINONE] 1 ALPHA SUBCOMPLEX ASSEMBLY FACTOR 8"/>
    <property type="match status" value="1"/>
</dbReference>
<organism evidence="2 3">
    <name type="scientific">Meira miltonrushii</name>
    <dbReference type="NCBI Taxonomy" id="1280837"/>
    <lineage>
        <taxon>Eukaryota</taxon>
        <taxon>Fungi</taxon>
        <taxon>Dikarya</taxon>
        <taxon>Basidiomycota</taxon>
        <taxon>Ustilaginomycotina</taxon>
        <taxon>Exobasidiomycetes</taxon>
        <taxon>Exobasidiales</taxon>
        <taxon>Brachybasidiaceae</taxon>
        <taxon>Meira</taxon>
    </lineage>
</organism>
<dbReference type="AlphaFoldDB" id="A0A316V8K7"/>
<dbReference type="RefSeq" id="XP_025354122.1">
    <property type="nucleotide sequence ID" value="XM_025501830.1"/>
</dbReference>
<dbReference type="GO" id="GO:0032981">
    <property type="term" value="P:mitochondrial respiratory chain complex I assembly"/>
    <property type="evidence" value="ECO:0007669"/>
    <property type="project" value="InterPro"/>
</dbReference>
<dbReference type="InParanoid" id="A0A316V8K7"/>
<dbReference type="Proteomes" id="UP000245771">
    <property type="component" value="Unassembled WGS sequence"/>
</dbReference>
<evidence type="ECO:0000313" key="3">
    <source>
        <dbReference type="Proteomes" id="UP000245771"/>
    </source>
</evidence>
<gene>
    <name evidence="2" type="ORF">FA14DRAFT_190938</name>
</gene>
<dbReference type="PANTHER" id="PTHR34561">
    <property type="entry name" value="NADH DEHYDROGENASE [UBIQUINONE] 1 ALPHA SUBCOMPLEX ASSEMBLY FACTOR 8"/>
    <property type="match status" value="1"/>
</dbReference>
<dbReference type="GeneID" id="37023611"/>
<proteinExistence type="predicted"/>
<name>A0A316V8K7_9BASI</name>
<dbReference type="InterPro" id="IPR034595">
    <property type="entry name" value="NDUFAF8"/>
</dbReference>
<keyword evidence="3" id="KW-1185">Reference proteome</keyword>
<feature type="compositionally biased region" description="Polar residues" evidence="1">
    <location>
        <begin position="12"/>
        <end position="23"/>
    </location>
</feature>
<sequence length="84" mass="9312">MSLRASAPRWLQASSVSTQSSAKESPIRKLADASKGCSEQGQVYAQCIFKAQFSKEGTGVERGICEKEFMAFKECVQTKMGRKW</sequence>
<evidence type="ECO:0000313" key="2">
    <source>
        <dbReference type="EMBL" id="PWN33820.1"/>
    </source>
</evidence>
<dbReference type="OrthoDB" id="3821113at2759"/>
<feature type="region of interest" description="Disordered" evidence="1">
    <location>
        <begin position="1"/>
        <end position="27"/>
    </location>
</feature>
<evidence type="ECO:0000256" key="1">
    <source>
        <dbReference type="SAM" id="MobiDB-lite"/>
    </source>
</evidence>
<dbReference type="EMBL" id="KZ819604">
    <property type="protein sequence ID" value="PWN33820.1"/>
    <property type="molecule type" value="Genomic_DNA"/>
</dbReference>
<protein>
    <submittedName>
        <fullName evidence="2">Uncharacterized protein</fullName>
    </submittedName>
</protein>